<evidence type="ECO:0000313" key="6">
    <source>
        <dbReference type="EMBL" id="ROO88198.1"/>
    </source>
</evidence>
<dbReference type="PANTHER" id="PTHR30055:SF151">
    <property type="entry name" value="TRANSCRIPTIONAL REGULATORY PROTEIN"/>
    <property type="match status" value="1"/>
</dbReference>
<dbReference type="Pfam" id="PF02909">
    <property type="entry name" value="TetR_C_1"/>
    <property type="match status" value="1"/>
</dbReference>
<accession>A0A3N1D542</accession>
<dbReference type="AlphaFoldDB" id="A0A3N1D542"/>
<dbReference type="SUPFAM" id="SSF48498">
    <property type="entry name" value="Tetracyclin repressor-like, C-terminal domain"/>
    <property type="match status" value="1"/>
</dbReference>
<feature type="domain" description="HTH tetR-type" evidence="5">
    <location>
        <begin position="34"/>
        <end position="94"/>
    </location>
</feature>
<evidence type="ECO:0000256" key="4">
    <source>
        <dbReference type="PROSITE-ProRule" id="PRU00335"/>
    </source>
</evidence>
<dbReference type="SUPFAM" id="SSF46689">
    <property type="entry name" value="Homeodomain-like"/>
    <property type="match status" value="1"/>
</dbReference>
<evidence type="ECO:0000259" key="5">
    <source>
        <dbReference type="PROSITE" id="PS50977"/>
    </source>
</evidence>
<dbReference type="GO" id="GO:0045892">
    <property type="term" value="P:negative regulation of DNA-templated transcription"/>
    <property type="evidence" value="ECO:0007669"/>
    <property type="project" value="InterPro"/>
</dbReference>
<keyword evidence="2 4" id="KW-0238">DNA-binding</keyword>
<organism evidence="6 7">
    <name type="scientific">Actinocorallia herbida</name>
    <dbReference type="NCBI Taxonomy" id="58109"/>
    <lineage>
        <taxon>Bacteria</taxon>
        <taxon>Bacillati</taxon>
        <taxon>Actinomycetota</taxon>
        <taxon>Actinomycetes</taxon>
        <taxon>Streptosporangiales</taxon>
        <taxon>Thermomonosporaceae</taxon>
        <taxon>Actinocorallia</taxon>
    </lineage>
</organism>
<dbReference type="RefSeq" id="WP_170201630.1">
    <property type="nucleotide sequence ID" value="NZ_RJKE01000001.1"/>
</dbReference>
<protein>
    <submittedName>
        <fullName evidence="6">TetR family transcriptional regulator</fullName>
    </submittedName>
</protein>
<evidence type="ECO:0000256" key="3">
    <source>
        <dbReference type="ARBA" id="ARBA00023163"/>
    </source>
</evidence>
<dbReference type="Proteomes" id="UP000272400">
    <property type="component" value="Unassembled WGS sequence"/>
</dbReference>
<feature type="DNA-binding region" description="H-T-H motif" evidence="4">
    <location>
        <begin position="57"/>
        <end position="76"/>
    </location>
</feature>
<dbReference type="PANTHER" id="PTHR30055">
    <property type="entry name" value="HTH-TYPE TRANSCRIPTIONAL REGULATOR RUTR"/>
    <property type="match status" value="1"/>
</dbReference>
<dbReference type="EMBL" id="RJKE01000001">
    <property type="protein sequence ID" value="ROO88198.1"/>
    <property type="molecule type" value="Genomic_DNA"/>
</dbReference>
<keyword evidence="7" id="KW-1185">Reference proteome</keyword>
<dbReference type="InterPro" id="IPR036271">
    <property type="entry name" value="Tet_transcr_reg_TetR-rel_C_sf"/>
</dbReference>
<name>A0A3N1D542_9ACTN</name>
<evidence type="ECO:0000313" key="7">
    <source>
        <dbReference type="Proteomes" id="UP000272400"/>
    </source>
</evidence>
<proteinExistence type="predicted"/>
<evidence type="ECO:0000256" key="1">
    <source>
        <dbReference type="ARBA" id="ARBA00023015"/>
    </source>
</evidence>
<gene>
    <name evidence="6" type="ORF">EDD29_5860</name>
</gene>
<dbReference type="GO" id="GO:0000976">
    <property type="term" value="F:transcription cis-regulatory region binding"/>
    <property type="evidence" value="ECO:0007669"/>
    <property type="project" value="TreeGrafter"/>
</dbReference>
<keyword evidence="1" id="KW-0805">Transcription regulation</keyword>
<sequence length="254" mass="27357">MATRPGAADDAELLKLLWRRPGAQTPRGPGRKASLTLDAILGAGIALADDRDSPALSMRLVADRLGCTPMALYSHVANKQALLRLMYDRVHAEFPDLAGPDPSARVRAWADALADLYARHHWLTEVSWARPVLGPHEQAVLESLLAHLEPLFLPADRARAVVSALFALARNTGRLIGDARHAERTLPEATWWATHSAAFQEAAPDFPGRFPLSAALGAAPRPAPLPEEGTYLERTARAELHNAVLLLLAGAASP</sequence>
<dbReference type="Gene3D" id="1.10.10.60">
    <property type="entry name" value="Homeodomain-like"/>
    <property type="match status" value="1"/>
</dbReference>
<reference evidence="6 7" key="1">
    <citation type="submission" date="2018-11" db="EMBL/GenBank/DDBJ databases">
        <title>Sequencing the genomes of 1000 actinobacteria strains.</title>
        <authorList>
            <person name="Klenk H.-P."/>
        </authorList>
    </citation>
    <scope>NUCLEOTIDE SEQUENCE [LARGE SCALE GENOMIC DNA]</scope>
    <source>
        <strain evidence="6 7">DSM 44254</strain>
    </source>
</reference>
<comment type="caution">
    <text evidence="6">The sequence shown here is derived from an EMBL/GenBank/DDBJ whole genome shotgun (WGS) entry which is preliminary data.</text>
</comment>
<dbReference type="InterPro" id="IPR001647">
    <property type="entry name" value="HTH_TetR"/>
</dbReference>
<keyword evidence="3" id="KW-0804">Transcription</keyword>
<dbReference type="Gene3D" id="1.10.357.10">
    <property type="entry name" value="Tetracycline Repressor, domain 2"/>
    <property type="match status" value="1"/>
</dbReference>
<dbReference type="GO" id="GO:0003700">
    <property type="term" value="F:DNA-binding transcription factor activity"/>
    <property type="evidence" value="ECO:0007669"/>
    <property type="project" value="TreeGrafter"/>
</dbReference>
<dbReference type="InterPro" id="IPR004111">
    <property type="entry name" value="Repressor_TetR_C"/>
</dbReference>
<dbReference type="InterPro" id="IPR009057">
    <property type="entry name" value="Homeodomain-like_sf"/>
</dbReference>
<dbReference type="InterPro" id="IPR050109">
    <property type="entry name" value="HTH-type_TetR-like_transc_reg"/>
</dbReference>
<dbReference type="PROSITE" id="PS50977">
    <property type="entry name" value="HTH_TETR_2"/>
    <property type="match status" value="1"/>
</dbReference>
<evidence type="ECO:0000256" key="2">
    <source>
        <dbReference type="ARBA" id="ARBA00023125"/>
    </source>
</evidence>